<accession>A0AAV7MFH4</accession>
<dbReference type="EMBL" id="JANPWB010000014">
    <property type="protein sequence ID" value="KAJ1101237.1"/>
    <property type="molecule type" value="Genomic_DNA"/>
</dbReference>
<evidence type="ECO:0000313" key="1">
    <source>
        <dbReference type="EMBL" id="KAJ1101237.1"/>
    </source>
</evidence>
<name>A0AAV7MFH4_PLEWA</name>
<sequence>MSDGCCLDTARAGYELMAHSKFASSEGSTAAREPLLYQHPHDSIYDVLPHISGLSCDSTPSRQGSLGFLPFCSVNRHRVVLLDTSGVVARMKDARQLHYVQTVLYSFPATNNKAPEDPARAPPSRVFALRFLSVPRAAP</sequence>
<protein>
    <submittedName>
        <fullName evidence="1">Uncharacterized protein</fullName>
    </submittedName>
</protein>
<comment type="caution">
    <text evidence="1">The sequence shown here is derived from an EMBL/GenBank/DDBJ whole genome shotgun (WGS) entry which is preliminary data.</text>
</comment>
<gene>
    <name evidence="1" type="ORF">NDU88_006309</name>
</gene>
<dbReference type="AlphaFoldDB" id="A0AAV7MFH4"/>
<keyword evidence="2" id="KW-1185">Reference proteome</keyword>
<organism evidence="1 2">
    <name type="scientific">Pleurodeles waltl</name>
    <name type="common">Iberian ribbed newt</name>
    <dbReference type="NCBI Taxonomy" id="8319"/>
    <lineage>
        <taxon>Eukaryota</taxon>
        <taxon>Metazoa</taxon>
        <taxon>Chordata</taxon>
        <taxon>Craniata</taxon>
        <taxon>Vertebrata</taxon>
        <taxon>Euteleostomi</taxon>
        <taxon>Amphibia</taxon>
        <taxon>Batrachia</taxon>
        <taxon>Caudata</taxon>
        <taxon>Salamandroidea</taxon>
        <taxon>Salamandridae</taxon>
        <taxon>Pleurodelinae</taxon>
        <taxon>Pleurodeles</taxon>
    </lineage>
</organism>
<proteinExistence type="predicted"/>
<dbReference type="Proteomes" id="UP001066276">
    <property type="component" value="Chromosome 10"/>
</dbReference>
<reference evidence="1" key="1">
    <citation type="journal article" date="2022" name="bioRxiv">
        <title>Sequencing and chromosome-scale assembly of the giantPleurodeles waltlgenome.</title>
        <authorList>
            <person name="Brown T."/>
            <person name="Elewa A."/>
            <person name="Iarovenko S."/>
            <person name="Subramanian E."/>
            <person name="Araus A.J."/>
            <person name="Petzold A."/>
            <person name="Susuki M."/>
            <person name="Suzuki K.-i.T."/>
            <person name="Hayashi T."/>
            <person name="Toyoda A."/>
            <person name="Oliveira C."/>
            <person name="Osipova E."/>
            <person name="Leigh N.D."/>
            <person name="Simon A."/>
            <person name="Yun M.H."/>
        </authorList>
    </citation>
    <scope>NUCLEOTIDE SEQUENCE</scope>
    <source>
        <strain evidence="1">20211129_DDA</strain>
        <tissue evidence="1">Liver</tissue>
    </source>
</reference>
<evidence type="ECO:0000313" key="2">
    <source>
        <dbReference type="Proteomes" id="UP001066276"/>
    </source>
</evidence>